<comment type="caution">
    <text evidence="1">The sequence shown here is derived from an EMBL/GenBank/DDBJ whole genome shotgun (WGS) entry which is preliminary data.</text>
</comment>
<accession>A0A4R3Z517</accession>
<dbReference type="Proteomes" id="UP000295515">
    <property type="component" value="Unassembled WGS sequence"/>
</dbReference>
<proteinExistence type="predicted"/>
<sequence>MKSMVDVMMVEQINQFFKQQGIEYSLHTIAGCASCGLRLQRNGKKYDESDLLSIINEFLASKWLVASYAVDDSTHLYIDSKFSL</sequence>
<dbReference type="RefSeq" id="WP_066445668.1">
    <property type="nucleotide sequence ID" value="NZ_JANKBF010000006.1"/>
</dbReference>
<name>A0A4R3Z517_9FIRM</name>
<reference evidence="1 2" key="1">
    <citation type="submission" date="2019-03" db="EMBL/GenBank/DDBJ databases">
        <title>Genomic Encyclopedia of Type Strains, Phase IV (KMG-IV): sequencing the most valuable type-strain genomes for metagenomic binning, comparative biology and taxonomic classification.</title>
        <authorList>
            <person name="Goeker M."/>
        </authorList>
    </citation>
    <scope>NUCLEOTIDE SEQUENCE [LARGE SCALE GENOMIC DNA]</scope>
    <source>
        <strain evidence="1 2">DSM 29487</strain>
    </source>
</reference>
<dbReference type="EMBL" id="SMCQ01000004">
    <property type="protein sequence ID" value="TCW01307.1"/>
    <property type="molecule type" value="Genomic_DNA"/>
</dbReference>
<protein>
    <submittedName>
        <fullName evidence="1">Uncharacterized protein</fullName>
    </submittedName>
</protein>
<evidence type="ECO:0000313" key="1">
    <source>
        <dbReference type="EMBL" id="TCW01307.1"/>
    </source>
</evidence>
<organism evidence="1 2">
    <name type="scientific">Longibaculum muris</name>
    <dbReference type="NCBI Taxonomy" id="1796628"/>
    <lineage>
        <taxon>Bacteria</taxon>
        <taxon>Bacillati</taxon>
        <taxon>Bacillota</taxon>
        <taxon>Erysipelotrichia</taxon>
        <taxon>Erysipelotrichales</taxon>
        <taxon>Coprobacillaceae</taxon>
        <taxon>Longibaculum</taxon>
    </lineage>
</organism>
<dbReference type="AlphaFoldDB" id="A0A4R3Z517"/>
<evidence type="ECO:0000313" key="2">
    <source>
        <dbReference type="Proteomes" id="UP000295515"/>
    </source>
</evidence>
<dbReference type="GeneID" id="98914818"/>
<gene>
    <name evidence="1" type="ORF">EDD60_104126</name>
</gene>
<keyword evidence="2" id="KW-1185">Reference proteome</keyword>